<evidence type="ECO:0000313" key="11">
    <source>
        <dbReference type="Proteomes" id="UP000288805"/>
    </source>
</evidence>
<organism evidence="10 11">
    <name type="scientific">Vitis vinifera</name>
    <name type="common">Grape</name>
    <dbReference type="NCBI Taxonomy" id="29760"/>
    <lineage>
        <taxon>Eukaryota</taxon>
        <taxon>Viridiplantae</taxon>
        <taxon>Streptophyta</taxon>
        <taxon>Embryophyta</taxon>
        <taxon>Tracheophyta</taxon>
        <taxon>Spermatophyta</taxon>
        <taxon>Magnoliopsida</taxon>
        <taxon>eudicotyledons</taxon>
        <taxon>Gunneridae</taxon>
        <taxon>Pentapetalae</taxon>
        <taxon>rosids</taxon>
        <taxon>Vitales</taxon>
        <taxon>Vitaceae</taxon>
        <taxon>Viteae</taxon>
        <taxon>Vitis</taxon>
    </lineage>
</organism>
<evidence type="ECO:0000256" key="3">
    <source>
        <dbReference type="ARBA" id="ARBA00022737"/>
    </source>
</evidence>
<sequence length="600" mass="66109">MDVALSASTSINHQEIMPTHPASNQGAATRMSCNVYKAAVEGKMDILQRIERLDKELTPNKNTVLHIHIRGGMARKDCVIAMVHKCPSLLQKTNNKDETPLHMAAREGLTEIVTALVDQVKALQVDDADLESGIKLAVREMVGMTNEEGETALHEAVRYRRLNVVKLLIGEDPEFEYRSNKAGETPLYMAVKRGFDEFVDEILKTCRSPAHYQGPNGLTALHQAIICSDAEGEVGRNILEQMPQLATKTDDNGWTPLHYAAYFGKVSQAEALLRKDESAAYIADNDGKTPLHIAASRNHAQIMKKLISYCPDCSEMVDKKRRNVLHLAVQTRGREAMELILKNSWGSNLINDKDADGNTPLHMFASSLSFVPTLMLSHPRVDKMAVNNNGLTAADILSSNTQASPLKGLVRSVLKIYHPTPARPSVTNDHGDDHDRGAKDRVSEIKKASKTHLIVAALIATVAYAAGFTLPGGYKGEKGSHRGMAVLANKATFIAFYITDGMAMLLSTVAIVIHFFMTLHEDQEQLYFMLEWASYFTLFGMVAMLAAFAMAACAVLFNNHSVAIVTLAALIFFPAFGLCYLVWPLLKKPVNIARQKISLR</sequence>
<dbReference type="InterPro" id="IPR026961">
    <property type="entry name" value="PGG_dom"/>
</dbReference>
<evidence type="ECO:0000313" key="10">
    <source>
        <dbReference type="EMBL" id="RVX21806.1"/>
    </source>
</evidence>
<proteinExistence type="predicted"/>
<comment type="caution">
    <text evidence="10">The sequence shown here is derived from an EMBL/GenBank/DDBJ whole genome shotgun (WGS) entry which is preliminary data.</text>
</comment>
<evidence type="ECO:0000256" key="2">
    <source>
        <dbReference type="ARBA" id="ARBA00022692"/>
    </source>
</evidence>
<keyword evidence="2 8" id="KW-0812">Transmembrane</keyword>
<accession>A0A438KKS5</accession>
<dbReference type="EMBL" id="QGNW01000004">
    <property type="protein sequence ID" value="RVX21806.1"/>
    <property type="molecule type" value="Genomic_DNA"/>
</dbReference>
<dbReference type="AlphaFoldDB" id="A0A438KKS5"/>
<dbReference type="PANTHER" id="PTHR24186:SF53">
    <property type="entry name" value="PGG DOMAIN-CONTAINING PROTEIN"/>
    <property type="match status" value="1"/>
</dbReference>
<dbReference type="PROSITE" id="PS50297">
    <property type="entry name" value="ANK_REP_REGION"/>
    <property type="match status" value="4"/>
</dbReference>
<feature type="transmembrane region" description="Helical" evidence="8">
    <location>
        <begin position="563"/>
        <end position="586"/>
    </location>
</feature>
<reference evidence="10 11" key="1">
    <citation type="journal article" date="2018" name="PLoS Genet.">
        <title>Population sequencing reveals clonal diversity and ancestral inbreeding in the grapevine cultivar Chardonnay.</title>
        <authorList>
            <person name="Roach M.J."/>
            <person name="Johnson D.L."/>
            <person name="Bohlmann J."/>
            <person name="van Vuuren H.J."/>
            <person name="Jones S.J."/>
            <person name="Pretorius I.S."/>
            <person name="Schmidt S.A."/>
            <person name="Borneman A.R."/>
        </authorList>
    </citation>
    <scope>NUCLEOTIDE SEQUENCE [LARGE SCALE GENOMIC DNA]</scope>
    <source>
        <strain evidence="11">cv. Chardonnay</strain>
        <tissue evidence="10">Leaf</tissue>
    </source>
</reference>
<protein>
    <submittedName>
        <fullName evidence="10">Protein accelerated cell death 6</fullName>
    </submittedName>
</protein>
<feature type="domain" description="PGG" evidence="9">
    <location>
        <begin position="444"/>
        <end position="555"/>
    </location>
</feature>
<dbReference type="Gene3D" id="1.25.40.20">
    <property type="entry name" value="Ankyrin repeat-containing domain"/>
    <property type="match status" value="2"/>
</dbReference>
<dbReference type="PROSITE" id="PS50088">
    <property type="entry name" value="ANK_REPEAT"/>
    <property type="match status" value="4"/>
</dbReference>
<gene>
    <name evidence="10" type="primary">ACD6_53</name>
    <name evidence="10" type="ORF">CK203_001038</name>
</gene>
<evidence type="ECO:0000256" key="1">
    <source>
        <dbReference type="ARBA" id="ARBA00004141"/>
    </source>
</evidence>
<feature type="repeat" description="ANK" evidence="7">
    <location>
        <begin position="148"/>
        <end position="180"/>
    </location>
</feature>
<dbReference type="Pfam" id="PF12796">
    <property type="entry name" value="Ank_2"/>
    <property type="match status" value="3"/>
</dbReference>
<evidence type="ECO:0000256" key="8">
    <source>
        <dbReference type="SAM" id="Phobius"/>
    </source>
</evidence>
<dbReference type="GO" id="GO:0016020">
    <property type="term" value="C:membrane"/>
    <property type="evidence" value="ECO:0007669"/>
    <property type="project" value="UniProtKB-SubCell"/>
</dbReference>
<keyword evidence="4 8" id="KW-1133">Transmembrane helix</keyword>
<keyword evidence="6 8" id="KW-0472">Membrane</keyword>
<dbReference type="InterPro" id="IPR002110">
    <property type="entry name" value="Ankyrin_rpt"/>
</dbReference>
<evidence type="ECO:0000259" key="9">
    <source>
        <dbReference type="Pfam" id="PF13962"/>
    </source>
</evidence>
<dbReference type="Proteomes" id="UP000288805">
    <property type="component" value="Unassembled WGS sequence"/>
</dbReference>
<feature type="transmembrane region" description="Helical" evidence="8">
    <location>
        <begin position="532"/>
        <end position="557"/>
    </location>
</feature>
<keyword evidence="5 7" id="KW-0040">ANK repeat</keyword>
<evidence type="ECO:0000256" key="6">
    <source>
        <dbReference type="ARBA" id="ARBA00023136"/>
    </source>
</evidence>
<evidence type="ECO:0000256" key="4">
    <source>
        <dbReference type="ARBA" id="ARBA00022989"/>
    </source>
</evidence>
<feature type="repeat" description="ANK" evidence="7">
    <location>
        <begin position="96"/>
        <end position="128"/>
    </location>
</feature>
<dbReference type="Pfam" id="PF13962">
    <property type="entry name" value="PGG"/>
    <property type="match status" value="1"/>
</dbReference>
<keyword evidence="3" id="KW-0677">Repeat</keyword>
<comment type="subcellular location">
    <subcellularLocation>
        <location evidence="1">Membrane</location>
        <topology evidence="1">Multi-pass membrane protein</topology>
    </subcellularLocation>
</comment>
<dbReference type="PANTHER" id="PTHR24186">
    <property type="entry name" value="PROTEIN PHOSPHATASE 1 REGULATORY SUBUNIT"/>
    <property type="match status" value="1"/>
</dbReference>
<name>A0A438KKS5_VITVI</name>
<feature type="transmembrane region" description="Helical" evidence="8">
    <location>
        <begin position="453"/>
        <end position="474"/>
    </location>
</feature>
<feature type="transmembrane region" description="Helical" evidence="8">
    <location>
        <begin position="494"/>
        <end position="520"/>
    </location>
</feature>
<evidence type="ECO:0000256" key="7">
    <source>
        <dbReference type="PROSITE-ProRule" id="PRU00023"/>
    </source>
</evidence>
<feature type="repeat" description="ANK" evidence="7">
    <location>
        <begin position="252"/>
        <end position="275"/>
    </location>
</feature>
<dbReference type="InterPro" id="IPR036770">
    <property type="entry name" value="Ankyrin_rpt-contain_sf"/>
</dbReference>
<feature type="repeat" description="ANK" evidence="7">
    <location>
        <begin position="286"/>
        <end position="308"/>
    </location>
</feature>
<dbReference type="SUPFAM" id="SSF48403">
    <property type="entry name" value="Ankyrin repeat"/>
    <property type="match status" value="2"/>
</dbReference>
<dbReference type="SMART" id="SM00248">
    <property type="entry name" value="ANK"/>
    <property type="match status" value="8"/>
</dbReference>
<dbReference type="Pfam" id="PF13637">
    <property type="entry name" value="Ank_4"/>
    <property type="match status" value="1"/>
</dbReference>
<evidence type="ECO:0000256" key="5">
    <source>
        <dbReference type="ARBA" id="ARBA00023043"/>
    </source>
</evidence>